<dbReference type="EMBL" id="JACEIK010001219">
    <property type="protein sequence ID" value="MCD7467316.1"/>
    <property type="molecule type" value="Genomic_DNA"/>
</dbReference>
<feature type="non-terminal residue" evidence="2">
    <location>
        <position position="86"/>
    </location>
</feature>
<sequence length="86" mass="9403">MRTNLRRPLAGGETGLSSKGEIDVSPDTSASGGALHSKIKESIYTRIRKEKELDCKKEEVAMGRLSLPASHLHFADEDLQHVDGTQ</sequence>
<name>A0ABS8T8P1_DATST</name>
<proteinExistence type="predicted"/>
<organism evidence="2 3">
    <name type="scientific">Datura stramonium</name>
    <name type="common">Jimsonweed</name>
    <name type="synonym">Common thornapple</name>
    <dbReference type="NCBI Taxonomy" id="4076"/>
    <lineage>
        <taxon>Eukaryota</taxon>
        <taxon>Viridiplantae</taxon>
        <taxon>Streptophyta</taxon>
        <taxon>Embryophyta</taxon>
        <taxon>Tracheophyta</taxon>
        <taxon>Spermatophyta</taxon>
        <taxon>Magnoliopsida</taxon>
        <taxon>eudicotyledons</taxon>
        <taxon>Gunneridae</taxon>
        <taxon>Pentapetalae</taxon>
        <taxon>asterids</taxon>
        <taxon>lamiids</taxon>
        <taxon>Solanales</taxon>
        <taxon>Solanaceae</taxon>
        <taxon>Solanoideae</taxon>
        <taxon>Datureae</taxon>
        <taxon>Datura</taxon>
    </lineage>
</organism>
<protein>
    <submittedName>
        <fullName evidence="2">Uncharacterized protein</fullName>
    </submittedName>
</protein>
<reference evidence="2 3" key="1">
    <citation type="journal article" date="2021" name="BMC Genomics">
        <title>Datura genome reveals duplications of psychoactive alkaloid biosynthetic genes and high mutation rate following tissue culture.</title>
        <authorList>
            <person name="Rajewski A."/>
            <person name="Carter-House D."/>
            <person name="Stajich J."/>
            <person name="Litt A."/>
        </authorList>
    </citation>
    <scope>NUCLEOTIDE SEQUENCE [LARGE SCALE GENOMIC DNA]</scope>
    <source>
        <strain evidence="2">AR-01</strain>
    </source>
</reference>
<gene>
    <name evidence="2" type="ORF">HAX54_004663</name>
</gene>
<evidence type="ECO:0000313" key="3">
    <source>
        <dbReference type="Proteomes" id="UP000823775"/>
    </source>
</evidence>
<keyword evidence="3" id="KW-1185">Reference proteome</keyword>
<evidence type="ECO:0000256" key="1">
    <source>
        <dbReference type="SAM" id="MobiDB-lite"/>
    </source>
</evidence>
<accession>A0ABS8T8P1</accession>
<feature type="region of interest" description="Disordered" evidence="1">
    <location>
        <begin position="1"/>
        <end position="36"/>
    </location>
</feature>
<dbReference type="Proteomes" id="UP000823775">
    <property type="component" value="Unassembled WGS sequence"/>
</dbReference>
<evidence type="ECO:0000313" key="2">
    <source>
        <dbReference type="EMBL" id="MCD7467316.1"/>
    </source>
</evidence>
<comment type="caution">
    <text evidence="2">The sequence shown here is derived from an EMBL/GenBank/DDBJ whole genome shotgun (WGS) entry which is preliminary data.</text>
</comment>